<evidence type="ECO:0000256" key="1">
    <source>
        <dbReference type="ARBA" id="ARBA00022679"/>
    </source>
</evidence>
<dbReference type="Pfam" id="PF00534">
    <property type="entry name" value="Glycos_transf_1"/>
    <property type="match status" value="3"/>
</dbReference>
<evidence type="ECO:0000313" key="3">
    <source>
        <dbReference type="EMBL" id="PQP10774.1"/>
    </source>
</evidence>
<protein>
    <submittedName>
        <fullName evidence="3">Glycosyl transferase family 1</fullName>
    </submittedName>
</protein>
<evidence type="ECO:0000259" key="2">
    <source>
        <dbReference type="Pfam" id="PF00534"/>
    </source>
</evidence>
<feature type="domain" description="Glycosyl transferase family 1" evidence="2">
    <location>
        <begin position="620"/>
        <end position="791"/>
    </location>
</feature>
<dbReference type="CDD" id="cd03809">
    <property type="entry name" value="GT4_MtfB-like"/>
    <property type="match status" value="2"/>
</dbReference>
<feature type="domain" description="Glycosyl transferase family 1" evidence="2">
    <location>
        <begin position="219"/>
        <end position="382"/>
    </location>
</feature>
<dbReference type="EMBL" id="PUIQ01000063">
    <property type="protein sequence ID" value="PQP10774.1"/>
    <property type="molecule type" value="Genomic_DNA"/>
</dbReference>
<dbReference type="GO" id="GO:0016757">
    <property type="term" value="F:glycosyltransferase activity"/>
    <property type="evidence" value="ECO:0007669"/>
    <property type="project" value="InterPro"/>
</dbReference>
<dbReference type="Gene3D" id="3.40.50.2000">
    <property type="entry name" value="Glycogen Phosphorylase B"/>
    <property type="match status" value="4"/>
</dbReference>
<dbReference type="AlphaFoldDB" id="A0A2S8I7L8"/>
<comment type="caution">
    <text evidence="3">The sequence shown here is derived from an EMBL/GenBank/DDBJ whole genome shotgun (WGS) entry which is preliminary data.</text>
</comment>
<dbReference type="InterPro" id="IPR001296">
    <property type="entry name" value="Glyco_trans_1"/>
</dbReference>
<dbReference type="PANTHER" id="PTHR46401:SF2">
    <property type="entry name" value="GLYCOSYLTRANSFERASE WBBK-RELATED"/>
    <property type="match status" value="1"/>
</dbReference>
<keyword evidence="1 3" id="KW-0808">Transferase</keyword>
<dbReference type="SUPFAM" id="SSF53756">
    <property type="entry name" value="UDP-Glycosyltransferase/glycogen phosphorylase"/>
    <property type="match status" value="3"/>
</dbReference>
<name>A0A2S8I7L8_BURCE</name>
<reference evidence="3 4" key="1">
    <citation type="submission" date="2018-02" db="EMBL/GenBank/DDBJ databases">
        <title>Draft genome sequencing of Burkholderia cepacia Y14-15.</title>
        <authorList>
            <person name="Zheng B.-X."/>
        </authorList>
    </citation>
    <scope>NUCLEOTIDE SEQUENCE [LARGE SCALE GENOMIC DNA]</scope>
    <source>
        <strain evidence="3 4">Y14-15</strain>
    </source>
</reference>
<accession>A0A2S8I7L8</accession>
<dbReference type="RefSeq" id="WP_105393260.1">
    <property type="nucleotide sequence ID" value="NZ_PUIQ01000063.1"/>
</dbReference>
<proteinExistence type="predicted"/>
<dbReference type="PANTHER" id="PTHR46401">
    <property type="entry name" value="GLYCOSYLTRANSFERASE WBBK-RELATED"/>
    <property type="match status" value="1"/>
</dbReference>
<gene>
    <name evidence="3" type="ORF">C5615_32955</name>
</gene>
<feature type="domain" description="Glycosyl transferase family 1" evidence="2">
    <location>
        <begin position="1065"/>
        <end position="1212"/>
    </location>
</feature>
<dbReference type="CDD" id="cd03801">
    <property type="entry name" value="GT4_PimA-like"/>
    <property type="match status" value="1"/>
</dbReference>
<dbReference type="Proteomes" id="UP000238206">
    <property type="component" value="Unassembled WGS sequence"/>
</dbReference>
<evidence type="ECO:0000313" key="4">
    <source>
        <dbReference type="Proteomes" id="UP000238206"/>
    </source>
</evidence>
<dbReference type="GO" id="GO:0009103">
    <property type="term" value="P:lipopolysaccharide biosynthetic process"/>
    <property type="evidence" value="ECO:0007669"/>
    <property type="project" value="TreeGrafter"/>
</dbReference>
<organism evidence="3 4">
    <name type="scientific">Burkholderia cepacia</name>
    <name type="common">Pseudomonas cepacia</name>
    <dbReference type="NCBI Taxonomy" id="292"/>
    <lineage>
        <taxon>Bacteria</taxon>
        <taxon>Pseudomonadati</taxon>
        <taxon>Pseudomonadota</taxon>
        <taxon>Betaproteobacteria</taxon>
        <taxon>Burkholderiales</taxon>
        <taxon>Burkholderiaceae</taxon>
        <taxon>Burkholderia</taxon>
        <taxon>Burkholderia cepacia complex</taxon>
    </lineage>
</organism>
<sequence>MRIVVDMQGAQSLNSRNRGVGRYTESIVKAMIRNRGDHEIVLALNGAFEESARILREEFEALLQKRNVHVWYAAAPVAHADKTNLWRRQSSELTYEAFLTSLRPDFIYIASHFEGFGDDSITSIHALQRNVPVAVTLYDLIPYLYAKPYLENPLFKDWYLGKIEQLRRADLWLAISESSRSEGIEHLGFSSEWSVNMSADVDAWFRPEQIAAEREDALRNKYGLTKPFVLYTGGIDHRKNVEGMIRAFALLPPALRKSHQLAIVCSIQPASRDALARLARQVGLDAADVVCTGFVPDEDLLSLYNLCRLFVFPSWHEGFGLPVLEAMRCGAPVIGANTSSVPEVIGWEDALFDPRSDEAIAQHMQRGLTDEDYRQALIEHGKGQAAKFSWDRSGRCALDAMERRREAWLAESQEPEVQARRPRLAYVSPLPPARTGIADYSAELLPELARFYDIDVIVDPDEAGEIPSGQFAHVSVKTPAWLRKHADSYDRVLYQFGNSSFHEYVFPLLEAVPGVVVLHDFFLSGILAHMAIHGNRSDGWSKALYDAHGYVGLRARHLKEDIADVIWEYPCSLGVIQKGLGLIVHSPNSLRLARHWYGGDAADWAVIPLVRDATAVSSSDDARDALGIGRNDFLVCAFGGLGPSKLNHRLLRAWGRSSLARDPACHLVFVGENQPTEYGEELARSIRQIGQKGRIRVTGWADAQLFRQYLAAVDVGVQLRTLSRGETSAAVLDCMNYGKATIVNANGSMADLDPEAVWMLSDEFSDEQLIDALETLRSDSARRQRMGARARDIIVSNHAPDVCAEQYRDAIERFYLRANANPVVLSRAIALRAGRASDDELRTWALTVAKSFVPRNNKRQLLVDISELVQVDARSGIQRVVRNLLKEWLESPPDGFRVEPVYATTKDSYRYAREFTMRMMGFDDGRLYDEPIDYAAGDVFVGLDLQPRVVPAQRAFYRNLRLQGVQVKFVVYDLLCVLLPQYFVPGAADGFTGWLDVVAENDGALCISQAVATDLSSWLATHAPERVRSFEIDWFHLGADIESSPTSSEIPRDGGKVLQQLRNCPTFLMVGTLEPRKGHAQVLEAFDRLWRENQNVNLVIVGRQGWMVEDLVGRLRAHTEQGRHLFWLENTSDGYLEKIYGASSCLIAASYGEGFGLPLIEAAQHGLAIIARDLPVFREVAGKHAFYFSAQEGHDLATEIKAWLELQAKQQEPSSRDMPFLTWAQSARHLAKILTRTEAYS</sequence>